<evidence type="ECO:0000313" key="1">
    <source>
        <dbReference type="EMBL" id="CAG8795338.1"/>
    </source>
</evidence>
<keyword evidence="2" id="KW-1185">Reference proteome</keyword>
<protein>
    <submittedName>
        <fullName evidence="1">3244_t:CDS:1</fullName>
    </submittedName>
</protein>
<reference evidence="1" key="1">
    <citation type="submission" date="2021-06" db="EMBL/GenBank/DDBJ databases">
        <authorList>
            <person name="Kallberg Y."/>
            <person name="Tangrot J."/>
            <person name="Rosling A."/>
        </authorList>
    </citation>
    <scope>NUCLEOTIDE SEQUENCE</scope>
    <source>
        <strain evidence="1">IN212</strain>
    </source>
</reference>
<dbReference type="EMBL" id="CAJVPZ010065505">
    <property type="protein sequence ID" value="CAG8795338.1"/>
    <property type="molecule type" value="Genomic_DNA"/>
</dbReference>
<proteinExistence type="predicted"/>
<comment type="caution">
    <text evidence="1">The sequence shown here is derived from an EMBL/GenBank/DDBJ whole genome shotgun (WGS) entry which is preliminary data.</text>
</comment>
<organism evidence="1 2">
    <name type="scientific">Racocetra fulgida</name>
    <dbReference type="NCBI Taxonomy" id="60492"/>
    <lineage>
        <taxon>Eukaryota</taxon>
        <taxon>Fungi</taxon>
        <taxon>Fungi incertae sedis</taxon>
        <taxon>Mucoromycota</taxon>
        <taxon>Glomeromycotina</taxon>
        <taxon>Glomeromycetes</taxon>
        <taxon>Diversisporales</taxon>
        <taxon>Gigasporaceae</taxon>
        <taxon>Racocetra</taxon>
    </lineage>
</organism>
<name>A0A9N9JV14_9GLOM</name>
<accession>A0A9N9JV14</accession>
<gene>
    <name evidence="1" type="ORF">RFULGI_LOCUS17168</name>
</gene>
<evidence type="ECO:0000313" key="2">
    <source>
        <dbReference type="Proteomes" id="UP000789396"/>
    </source>
</evidence>
<sequence length="51" mass="5789">LEAVVASCPKIGHEISNKRNRNAKIFDVIVESVWLNVAEYNTGRIPEMTKF</sequence>
<dbReference type="Proteomes" id="UP000789396">
    <property type="component" value="Unassembled WGS sequence"/>
</dbReference>
<feature type="non-terminal residue" evidence="1">
    <location>
        <position position="1"/>
    </location>
</feature>
<feature type="non-terminal residue" evidence="1">
    <location>
        <position position="51"/>
    </location>
</feature>
<dbReference type="AlphaFoldDB" id="A0A9N9JV14"/>